<dbReference type="Pfam" id="PF00072">
    <property type="entry name" value="Response_reg"/>
    <property type="match status" value="1"/>
</dbReference>
<name>A0A0P7C4U9_9BACT</name>
<dbReference type="PANTHER" id="PTHR44591">
    <property type="entry name" value="STRESS RESPONSE REGULATOR PROTEIN 1"/>
    <property type="match status" value="1"/>
</dbReference>
<gene>
    <name evidence="4" type="ORF">AFM12_06445</name>
</gene>
<dbReference type="RefSeq" id="WP_082391225.1">
    <property type="nucleotide sequence ID" value="NZ_JXSZ01000006.1"/>
</dbReference>
<dbReference type="InterPro" id="IPR001789">
    <property type="entry name" value="Sig_transdc_resp-reg_receiver"/>
</dbReference>
<dbReference type="Proteomes" id="UP000050454">
    <property type="component" value="Unassembled WGS sequence"/>
</dbReference>
<comment type="caution">
    <text evidence="4">The sequence shown here is derived from an EMBL/GenBank/DDBJ whole genome shotgun (WGS) entry which is preliminary data.</text>
</comment>
<evidence type="ECO:0000256" key="1">
    <source>
        <dbReference type="ARBA" id="ARBA00022553"/>
    </source>
</evidence>
<feature type="modified residue" description="4-aspartylphosphate" evidence="2">
    <location>
        <position position="52"/>
    </location>
</feature>
<keyword evidence="1 2" id="KW-0597">Phosphoprotein</keyword>
<proteinExistence type="predicted"/>
<dbReference type="OrthoDB" id="9789181at2"/>
<evidence type="ECO:0000313" key="4">
    <source>
        <dbReference type="EMBL" id="KPM48290.1"/>
    </source>
</evidence>
<dbReference type="SUPFAM" id="SSF52172">
    <property type="entry name" value="CheY-like"/>
    <property type="match status" value="1"/>
</dbReference>
<reference evidence="4 5" key="1">
    <citation type="submission" date="2015-07" db="EMBL/GenBank/DDBJ databases">
        <title>The draft genome sequence of Leadbetterella sp. JN14-9.</title>
        <authorList>
            <person name="Liu Y."/>
            <person name="Du J."/>
            <person name="Shao Z."/>
        </authorList>
    </citation>
    <scope>NUCLEOTIDE SEQUENCE [LARGE SCALE GENOMIC DNA]</scope>
    <source>
        <strain evidence="4 5">JN14-9</strain>
    </source>
</reference>
<protein>
    <recommendedName>
        <fullName evidence="3">Response regulatory domain-containing protein</fullName>
    </recommendedName>
</protein>
<dbReference type="PANTHER" id="PTHR44591:SF3">
    <property type="entry name" value="RESPONSE REGULATORY DOMAIN-CONTAINING PROTEIN"/>
    <property type="match status" value="1"/>
</dbReference>
<dbReference type="GO" id="GO:0000160">
    <property type="term" value="P:phosphorelay signal transduction system"/>
    <property type="evidence" value="ECO:0007669"/>
    <property type="project" value="InterPro"/>
</dbReference>
<feature type="domain" description="Response regulatory" evidence="3">
    <location>
        <begin position="3"/>
        <end position="112"/>
    </location>
</feature>
<sequence>MKRVLIIDDEEDICILLQRYLSKNSMDVSYENTLTDGLTAIKRTKPDVVLLDNNLPDGLGINHINSIKTQFPEIKVYMISAYSSLQNEATQNGADRFIPKPFELSTIVNLIK</sequence>
<dbReference type="SMART" id="SM00448">
    <property type="entry name" value="REC"/>
    <property type="match status" value="1"/>
</dbReference>
<dbReference type="CDD" id="cd00156">
    <property type="entry name" value="REC"/>
    <property type="match status" value="1"/>
</dbReference>
<dbReference type="InterPro" id="IPR011006">
    <property type="entry name" value="CheY-like_superfamily"/>
</dbReference>
<dbReference type="PROSITE" id="PS50110">
    <property type="entry name" value="RESPONSE_REGULATORY"/>
    <property type="match status" value="1"/>
</dbReference>
<dbReference type="STRING" id="1605367.AFM12_06445"/>
<evidence type="ECO:0000259" key="3">
    <source>
        <dbReference type="PROSITE" id="PS50110"/>
    </source>
</evidence>
<dbReference type="Gene3D" id="3.40.50.2300">
    <property type="match status" value="1"/>
</dbReference>
<dbReference type="AlphaFoldDB" id="A0A0P7C4U9"/>
<dbReference type="InterPro" id="IPR050595">
    <property type="entry name" value="Bact_response_regulator"/>
</dbReference>
<organism evidence="4 5">
    <name type="scientific">Jiulongibacter sediminis</name>
    <dbReference type="NCBI Taxonomy" id="1605367"/>
    <lineage>
        <taxon>Bacteria</taxon>
        <taxon>Pseudomonadati</taxon>
        <taxon>Bacteroidota</taxon>
        <taxon>Cytophagia</taxon>
        <taxon>Cytophagales</taxon>
        <taxon>Leadbetterellaceae</taxon>
        <taxon>Jiulongibacter</taxon>
    </lineage>
</organism>
<dbReference type="EMBL" id="LGTQ01000006">
    <property type="protein sequence ID" value="KPM48290.1"/>
    <property type="molecule type" value="Genomic_DNA"/>
</dbReference>
<keyword evidence="5" id="KW-1185">Reference proteome</keyword>
<evidence type="ECO:0000256" key="2">
    <source>
        <dbReference type="PROSITE-ProRule" id="PRU00169"/>
    </source>
</evidence>
<accession>A0A0P7C4U9</accession>
<evidence type="ECO:0000313" key="5">
    <source>
        <dbReference type="Proteomes" id="UP000050454"/>
    </source>
</evidence>